<evidence type="ECO:0000313" key="3">
    <source>
        <dbReference type="Proteomes" id="UP000613740"/>
    </source>
</evidence>
<name>A0A835WGM2_9CHLO</name>
<evidence type="ECO:0000313" key="2">
    <source>
        <dbReference type="EMBL" id="KAG2447148.1"/>
    </source>
</evidence>
<feature type="compositionally biased region" description="Pro residues" evidence="1">
    <location>
        <begin position="616"/>
        <end position="632"/>
    </location>
</feature>
<dbReference type="Proteomes" id="UP000613740">
    <property type="component" value="Unassembled WGS sequence"/>
</dbReference>
<dbReference type="EMBL" id="JAEHOD010000023">
    <property type="protein sequence ID" value="KAG2447148.1"/>
    <property type="molecule type" value="Genomic_DNA"/>
</dbReference>
<accession>A0A835WGM2</accession>
<dbReference type="AlphaFoldDB" id="A0A835WGM2"/>
<sequence>MLPGSRLPALLSPDIAYFDAGEGSSLDVDPATGQVSQQRDLLNAVGGPSQQQPVLTWLGSCLYDQSKPTAAGGSVYMDGAGCYAKLSAPLCNGACSRDAYTVVVVARFGQQAPGSTILSVADAGSSPPSKRLTWRYGEVLTRDIPAGGFNVQPDVDPGSPRYNATPAAAARTVLRTAAYNDAWAVSGLVLQPSAGKRGLVSKATWLQLPRPYGFVETRSGRSPGIFAPVGEDFVIGCDYMEIQPDAGSGNATGAAPLARSCLPNQRTLRARVAAVLVYGQALREGLLSRILDFHSPRWAPLPQPLPLPSPSLGPIRGLPADLLPDLAFFDAGDLASLTIDSTTGRVTAQRDLMSSPAAPRPFLTWSGDCRWDPDAGGSVKLDGKSCFALLNWDDLTCNWERGMDGFTMVMLAQLDSNTPHESAVMMSGQCVYEPDTWNGFTNRMLAWRLDNFRTRDLVAYVAPENDDPNNEYDEFPSPEAWATPAFFFDRMPYHTWSLEAVVGRANREVSFQGTARYYRGGLLRGGARARKLYSGYGDTMQAPSGVDFAVGCDYMEFQIANVSKATERRCDKASYFPGRIAAVLAYARELPAADVSRLLDVYRTTWRLAGGGASSPPAPPSPPPSPPMPSSPAPSAGLLLPAALMPDLAYFDAAAATAGRLVVPRDGGGPAGRVGALLDALHPEKQRLNWIGDCRYDSSAGGGAILLDGASCYAELSSCLLYAGWKDLQVEAYKTTNKTFSMIVVLALDNSSSSSPRPPAPPSWEDEELGVGDLDMGGMGILSYGMRQNFNYPPKRSLQWTTTSIYKTLDGFQDYHNIDSRWNIPTPVPYGVWSMEVITSYNYDIDGTPGYEDIEPQQDYSYSRGTADEAPGTVTKVSSEPTYFPLPDGTAFRVGCTWRASDLHNDCQPGSHLRGRLSAVLLYSRLLEQEELMRLHAHFSSRWAAAGGGGGVQQGRRRRYY</sequence>
<comment type="caution">
    <text evidence="2">The sequence shown here is derived from an EMBL/GenBank/DDBJ whole genome shotgun (WGS) entry which is preliminary data.</text>
</comment>
<organism evidence="2 3">
    <name type="scientific">Chlamydomonas schloesseri</name>
    <dbReference type="NCBI Taxonomy" id="2026947"/>
    <lineage>
        <taxon>Eukaryota</taxon>
        <taxon>Viridiplantae</taxon>
        <taxon>Chlorophyta</taxon>
        <taxon>core chlorophytes</taxon>
        <taxon>Chlorophyceae</taxon>
        <taxon>CS clade</taxon>
        <taxon>Chlamydomonadales</taxon>
        <taxon>Chlamydomonadaceae</taxon>
        <taxon>Chlamydomonas</taxon>
    </lineage>
</organism>
<protein>
    <submittedName>
        <fullName evidence="2">Uncharacterized protein</fullName>
    </submittedName>
</protein>
<keyword evidence="3" id="KW-1185">Reference proteome</keyword>
<evidence type="ECO:0000256" key="1">
    <source>
        <dbReference type="SAM" id="MobiDB-lite"/>
    </source>
</evidence>
<reference evidence="2" key="1">
    <citation type="journal article" date="2020" name="bioRxiv">
        <title>Comparative genomics of Chlamydomonas.</title>
        <authorList>
            <person name="Craig R.J."/>
            <person name="Hasan A.R."/>
            <person name="Ness R.W."/>
            <person name="Keightley P.D."/>
        </authorList>
    </citation>
    <scope>NUCLEOTIDE SEQUENCE</scope>
    <source>
        <strain evidence="2">CCAP 11/173</strain>
    </source>
</reference>
<feature type="region of interest" description="Disordered" evidence="1">
    <location>
        <begin position="610"/>
        <end position="633"/>
    </location>
</feature>
<proteinExistence type="predicted"/>
<gene>
    <name evidence="2" type="ORF">HYH02_007894</name>
</gene>